<reference evidence="2" key="1">
    <citation type="journal article" date="2020" name="Cell">
        <title>Large-Scale Comparative Analyses of Tick Genomes Elucidate Their Genetic Diversity and Vector Capacities.</title>
        <authorList>
            <consortium name="Tick Genome and Microbiome Consortium (TIGMIC)"/>
            <person name="Jia N."/>
            <person name="Wang J."/>
            <person name="Shi W."/>
            <person name="Du L."/>
            <person name="Sun Y."/>
            <person name="Zhan W."/>
            <person name="Jiang J.F."/>
            <person name="Wang Q."/>
            <person name="Zhang B."/>
            <person name="Ji P."/>
            <person name="Bell-Sakyi L."/>
            <person name="Cui X.M."/>
            <person name="Yuan T.T."/>
            <person name="Jiang B.G."/>
            <person name="Yang W.F."/>
            <person name="Lam T.T."/>
            <person name="Chang Q.C."/>
            <person name="Ding S.J."/>
            <person name="Wang X.J."/>
            <person name="Zhu J.G."/>
            <person name="Ruan X.D."/>
            <person name="Zhao L."/>
            <person name="Wei J.T."/>
            <person name="Ye R.Z."/>
            <person name="Que T.C."/>
            <person name="Du C.H."/>
            <person name="Zhou Y.H."/>
            <person name="Cheng J.X."/>
            <person name="Dai P.F."/>
            <person name="Guo W.B."/>
            <person name="Han X.H."/>
            <person name="Huang E.J."/>
            <person name="Li L.F."/>
            <person name="Wei W."/>
            <person name="Gao Y.C."/>
            <person name="Liu J.Z."/>
            <person name="Shao H.Z."/>
            <person name="Wang X."/>
            <person name="Wang C.C."/>
            <person name="Yang T.C."/>
            <person name="Huo Q.B."/>
            <person name="Li W."/>
            <person name="Chen H.Y."/>
            <person name="Chen S.E."/>
            <person name="Zhou L.G."/>
            <person name="Ni X.B."/>
            <person name="Tian J.H."/>
            <person name="Sheng Y."/>
            <person name="Liu T."/>
            <person name="Pan Y.S."/>
            <person name="Xia L.Y."/>
            <person name="Li J."/>
            <person name="Zhao F."/>
            <person name="Cao W.C."/>
        </authorList>
    </citation>
    <scope>NUCLEOTIDE SEQUENCE</scope>
    <source>
        <strain evidence="2">Rmic-2018</strain>
    </source>
</reference>
<feature type="compositionally biased region" description="Basic and acidic residues" evidence="1">
    <location>
        <begin position="23"/>
        <end position="41"/>
    </location>
</feature>
<dbReference type="Proteomes" id="UP000821866">
    <property type="component" value="Chromosome 1"/>
</dbReference>
<feature type="compositionally biased region" description="Basic and acidic residues" evidence="1">
    <location>
        <begin position="69"/>
        <end position="106"/>
    </location>
</feature>
<dbReference type="EMBL" id="JABSTU010000001">
    <property type="protein sequence ID" value="KAH8038937.1"/>
    <property type="molecule type" value="Genomic_DNA"/>
</dbReference>
<evidence type="ECO:0000256" key="1">
    <source>
        <dbReference type="SAM" id="MobiDB-lite"/>
    </source>
</evidence>
<protein>
    <submittedName>
        <fullName evidence="2">Uncharacterized protein</fullName>
    </submittedName>
</protein>
<evidence type="ECO:0000313" key="3">
    <source>
        <dbReference type="Proteomes" id="UP000821866"/>
    </source>
</evidence>
<name>A0A9J6EXB5_RHIMP</name>
<feature type="compositionally biased region" description="Acidic residues" evidence="1">
    <location>
        <begin position="153"/>
        <end position="169"/>
    </location>
</feature>
<evidence type="ECO:0000313" key="2">
    <source>
        <dbReference type="EMBL" id="KAH8038937.1"/>
    </source>
</evidence>
<sequence length="211" mass="23824">MEPLENQESQLNESLFTESAARVIEKSSGRSPSEIKERSGDQGEETGEAEHETAAHSFSESSLTTVSVKTEDRENACHEKAPRGLRTRSLDEEYTKRHEKEQHGLKARSLDENIKQYATAIRDDSRDSVIPEVHKTNIANTHESLQENRMAPEQDEVASMDFSDEDDRSLEDMKAHEVVVSVDVHEVPILHNWDDIECTEAAKEMHVGKPS</sequence>
<proteinExistence type="predicted"/>
<feature type="compositionally biased region" description="Polar residues" evidence="1">
    <location>
        <begin position="58"/>
        <end position="68"/>
    </location>
</feature>
<organism evidence="2 3">
    <name type="scientific">Rhipicephalus microplus</name>
    <name type="common">Cattle tick</name>
    <name type="synonym">Boophilus microplus</name>
    <dbReference type="NCBI Taxonomy" id="6941"/>
    <lineage>
        <taxon>Eukaryota</taxon>
        <taxon>Metazoa</taxon>
        <taxon>Ecdysozoa</taxon>
        <taxon>Arthropoda</taxon>
        <taxon>Chelicerata</taxon>
        <taxon>Arachnida</taxon>
        <taxon>Acari</taxon>
        <taxon>Parasitiformes</taxon>
        <taxon>Ixodida</taxon>
        <taxon>Ixodoidea</taxon>
        <taxon>Ixodidae</taxon>
        <taxon>Rhipicephalinae</taxon>
        <taxon>Rhipicephalus</taxon>
        <taxon>Boophilus</taxon>
    </lineage>
</organism>
<gene>
    <name evidence="2" type="ORF">HPB51_004049</name>
</gene>
<comment type="caution">
    <text evidence="2">The sequence shown here is derived from an EMBL/GenBank/DDBJ whole genome shotgun (WGS) entry which is preliminary data.</text>
</comment>
<reference evidence="2" key="2">
    <citation type="submission" date="2021-09" db="EMBL/GenBank/DDBJ databases">
        <authorList>
            <person name="Jia N."/>
            <person name="Wang J."/>
            <person name="Shi W."/>
            <person name="Du L."/>
            <person name="Sun Y."/>
            <person name="Zhan W."/>
            <person name="Jiang J."/>
            <person name="Wang Q."/>
            <person name="Zhang B."/>
            <person name="Ji P."/>
            <person name="Sakyi L.B."/>
            <person name="Cui X."/>
            <person name="Yuan T."/>
            <person name="Jiang B."/>
            <person name="Yang W."/>
            <person name="Lam T.T.-Y."/>
            <person name="Chang Q."/>
            <person name="Ding S."/>
            <person name="Wang X."/>
            <person name="Zhu J."/>
            <person name="Ruan X."/>
            <person name="Zhao L."/>
            <person name="Wei J."/>
            <person name="Que T."/>
            <person name="Du C."/>
            <person name="Cheng J."/>
            <person name="Dai P."/>
            <person name="Han X."/>
            <person name="Huang E."/>
            <person name="Gao Y."/>
            <person name="Liu J."/>
            <person name="Shao H."/>
            <person name="Ye R."/>
            <person name="Li L."/>
            <person name="Wei W."/>
            <person name="Wang X."/>
            <person name="Wang C."/>
            <person name="Huo Q."/>
            <person name="Li W."/>
            <person name="Guo W."/>
            <person name="Chen H."/>
            <person name="Chen S."/>
            <person name="Zhou L."/>
            <person name="Zhou L."/>
            <person name="Ni X."/>
            <person name="Tian J."/>
            <person name="Zhou Y."/>
            <person name="Sheng Y."/>
            <person name="Liu T."/>
            <person name="Pan Y."/>
            <person name="Xia L."/>
            <person name="Li J."/>
            <person name="Zhao F."/>
            <person name="Cao W."/>
        </authorList>
    </citation>
    <scope>NUCLEOTIDE SEQUENCE</scope>
    <source>
        <strain evidence="2">Rmic-2018</strain>
        <tissue evidence="2">Larvae</tissue>
    </source>
</reference>
<feature type="compositionally biased region" description="Polar residues" evidence="1">
    <location>
        <begin position="1"/>
        <end position="17"/>
    </location>
</feature>
<dbReference type="AlphaFoldDB" id="A0A9J6EXB5"/>
<accession>A0A9J6EXB5</accession>
<keyword evidence="3" id="KW-1185">Reference proteome</keyword>
<feature type="region of interest" description="Disordered" evidence="1">
    <location>
        <begin position="1"/>
        <end position="106"/>
    </location>
</feature>
<feature type="region of interest" description="Disordered" evidence="1">
    <location>
        <begin position="139"/>
        <end position="169"/>
    </location>
</feature>